<keyword evidence="1" id="KW-0677">Repeat</keyword>
<dbReference type="Gene3D" id="1.10.238.10">
    <property type="entry name" value="EF-hand"/>
    <property type="match status" value="1"/>
</dbReference>
<organism evidence="4 5">
    <name type="scientific">Streptoalloteichus tenebrarius (strain ATCC 17920 / DSM 40477 / JCM 4838 / CBS 697.72 / NBRC 16177 / NCIMB 11028 / NRRL B-12390 / A12253. 1 / ISP 5477)</name>
    <name type="common">Streptomyces tenebrarius</name>
    <dbReference type="NCBI Taxonomy" id="1933"/>
    <lineage>
        <taxon>Bacteria</taxon>
        <taxon>Bacillati</taxon>
        <taxon>Actinomycetota</taxon>
        <taxon>Actinomycetes</taxon>
        <taxon>Pseudonocardiales</taxon>
        <taxon>Pseudonocardiaceae</taxon>
        <taxon>Streptoalloteichus</taxon>
    </lineage>
</organism>
<evidence type="ECO:0000313" key="5">
    <source>
        <dbReference type="Proteomes" id="UP001205311"/>
    </source>
</evidence>
<feature type="domain" description="EF-hand" evidence="3">
    <location>
        <begin position="96"/>
        <end position="131"/>
    </location>
</feature>
<dbReference type="SMART" id="SM00054">
    <property type="entry name" value="EFh"/>
    <property type="match status" value="4"/>
</dbReference>
<dbReference type="InterPro" id="IPR011992">
    <property type="entry name" value="EF-hand-dom_pair"/>
</dbReference>
<dbReference type="InterPro" id="IPR050145">
    <property type="entry name" value="Centrin_CML-like"/>
</dbReference>
<dbReference type="SUPFAM" id="SSF47473">
    <property type="entry name" value="EF-hand"/>
    <property type="match status" value="1"/>
</dbReference>
<dbReference type="CDD" id="cd00051">
    <property type="entry name" value="EFh"/>
    <property type="match status" value="1"/>
</dbReference>
<evidence type="ECO:0000313" key="4">
    <source>
        <dbReference type="EMBL" id="MCP2256672.1"/>
    </source>
</evidence>
<accession>A0ABT1HMD6</accession>
<feature type="domain" description="EF-hand" evidence="3">
    <location>
        <begin position="7"/>
        <end position="42"/>
    </location>
</feature>
<proteinExistence type="predicted"/>
<dbReference type="PROSITE" id="PS00018">
    <property type="entry name" value="EF_HAND_1"/>
    <property type="match status" value="1"/>
</dbReference>
<evidence type="ECO:0000256" key="2">
    <source>
        <dbReference type="ARBA" id="ARBA00022837"/>
    </source>
</evidence>
<dbReference type="PROSITE" id="PS50222">
    <property type="entry name" value="EF_HAND_2"/>
    <property type="match status" value="3"/>
</dbReference>
<sequence length="179" mass="20128">MTALSDYKSRKFGKAFTLFDRDGDGVVRRADMESVVRKEVQRSGADYEAPEMRPVRVLVERWWRTLDPEGRGEVDHDGFVTALVALSDDRDAVRHVFEDGVRCLLSRMDRDGDGRVSKAEFVWVTQEDGLTSAERDAAFDRMDRDGDGYADVEDLVADYVELYCTSDPDAACNGIAGFL</sequence>
<gene>
    <name evidence="4" type="ORF">LX15_000355</name>
</gene>
<keyword evidence="2" id="KW-0106">Calcium</keyword>
<reference evidence="4 5" key="1">
    <citation type="submission" date="2022-06" db="EMBL/GenBank/DDBJ databases">
        <title>Genomic Encyclopedia of Archaeal and Bacterial Type Strains, Phase II (KMG-II): from individual species to whole genera.</title>
        <authorList>
            <person name="Goeker M."/>
        </authorList>
    </citation>
    <scope>NUCLEOTIDE SEQUENCE [LARGE SCALE GENOMIC DNA]</scope>
    <source>
        <strain evidence="4 5">DSM 40477</strain>
    </source>
</reference>
<dbReference type="EMBL" id="JAMTCP010000001">
    <property type="protein sequence ID" value="MCP2256672.1"/>
    <property type="molecule type" value="Genomic_DNA"/>
</dbReference>
<evidence type="ECO:0000259" key="3">
    <source>
        <dbReference type="PROSITE" id="PS50222"/>
    </source>
</evidence>
<name>A0ABT1HMD6_STRSD</name>
<comment type="caution">
    <text evidence="4">The sequence shown here is derived from an EMBL/GenBank/DDBJ whole genome shotgun (WGS) entry which is preliminary data.</text>
</comment>
<dbReference type="InterPro" id="IPR002048">
    <property type="entry name" value="EF_hand_dom"/>
</dbReference>
<dbReference type="RefSeq" id="WP_253667645.1">
    <property type="nucleotide sequence ID" value="NZ_JAMTCP010000001.1"/>
</dbReference>
<feature type="domain" description="EF-hand" evidence="3">
    <location>
        <begin position="136"/>
        <end position="165"/>
    </location>
</feature>
<dbReference type="PANTHER" id="PTHR23050">
    <property type="entry name" value="CALCIUM BINDING PROTEIN"/>
    <property type="match status" value="1"/>
</dbReference>
<dbReference type="Proteomes" id="UP001205311">
    <property type="component" value="Unassembled WGS sequence"/>
</dbReference>
<protein>
    <submittedName>
        <fullName evidence="4">Ca2+-binding protein, EF-hand superfamily</fullName>
    </submittedName>
</protein>
<evidence type="ECO:0000256" key="1">
    <source>
        <dbReference type="ARBA" id="ARBA00022737"/>
    </source>
</evidence>
<keyword evidence="5" id="KW-1185">Reference proteome</keyword>
<dbReference type="InterPro" id="IPR018247">
    <property type="entry name" value="EF_Hand_1_Ca_BS"/>
</dbReference>
<dbReference type="Pfam" id="PF13202">
    <property type="entry name" value="EF-hand_5"/>
    <property type="match status" value="2"/>
</dbReference>